<dbReference type="Proteomes" id="UP000325081">
    <property type="component" value="Unassembled WGS sequence"/>
</dbReference>
<evidence type="ECO:0000313" key="3">
    <source>
        <dbReference type="Proteomes" id="UP000325081"/>
    </source>
</evidence>
<sequence length="124" mass="13635">MSDSRMQATSGEAMDDLRQQLTRMERNLEAYFNHVGFKPPYPAPQLVLGVYLTRRFVGRSLCPRPQGSQSWPQKEAAQRQLTPSIPQSMAAGGARKNTLDLGPTIAGEEVVVVDKTGVRGCAIF</sequence>
<name>A0A5A7Q4B0_STRAF</name>
<accession>A0A5A7Q4B0</accession>
<evidence type="ECO:0000256" key="1">
    <source>
        <dbReference type="SAM" id="MobiDB-lite"/>
    </source>
</evidence>
<reference evidence="3" key="1">
    <citation type="journal article" date="2019" name="Curr. Biol.">
        <title>Genome Sequence of Striga asiatica Provides Insight into the Evolution of Plant Parasitism.</title>
        <authorList>
            <person name="Yoshida S."/>
            <person name="Kim S."/>
            <person name="Wafula E.K."/>
            <person name="Tanskanen J."/>
            <person name="Kim Y.M."/>
            <person name="Honaas L."/>
            <person name="Yang Z."/>
            <person name="Spallek T."/>
            <person name="Conn C.E."/>
            <person name="Ichihashi Y."/>
            <person name="Cheong K."/>
            <person name="Cui S."/>
            <person name="Der J.P."/>
            <person name="Gundlach H."/>
            <person name="Jiao Y."/>
            <person name="Hori C."/>
            <person name="Ishida J.K."/>
            <person name="Kasahara H."/>
            <person name="Kiba T."/>
            <person name="Kim M.S."/>
            <person name="Koo N."/>
            <person name="Laohavisit A."/>
            <person name="Lee Y.H."/>
            <person name="Lumba S."/>
            <person name="McCourt P."/>
            <person name="Mortimer J.C."/>
            <person name="Mutuku J.M."/>
            <person name="Nomura T."/>
            <person name="Sasaki-Sekimoto Y."/>
            <person name="Seto Y."/>
            <person name="Wang Y."/>
            <person name="Wakatake T."/>
            <person name="Sakakibara H."/>
            <person name="Demura T."/>
            <person name="Yamaguchi S."/>
            <person name="Yoneyama K."/>
            <person name="Manabe R.I."/>
            <person name="Nelson D.C."/>
            <person name="Schulman A.H."/>
            <person name="Timko M.P."/>
            <person name="dePamphilis C.W."/>
            <person name="Choi D."/>
            <person name="Shirasu K."/>
        </authorList>
    </citation>
    <scope>NUCLEOTIDE SEQUENCE [LARGE SCALE GENOMIC DNA]</scope>
    <source>
        <strain evidence="3">cv. UVA1</strain>
    </source>
</reference>
<dbReference type="EMBL" id="BKCP01005738">
    <property type="protein sequence ID" value="GER39672.1"/>
    <property type="molecule type" value="Genomic_DNA"/>
</dbReference>
<protein>
    <submittedName>
        <fullName evidence="2">Elongation factor 4</fullName>
    </submittedName>
</protein>
<keyword evidence="3" id="KW-1185">Reference proteome</keyword>
<dbReference type="AlphaFoldDB" id="A0A5A7Q4B0"/>
<keyword evidence="2" id="KW-0251">Elongation factor</keyword>
<dbReference type="OrthoDB" id="913124at2759"/>
<feature type="region of interest" description="Disordered" evidence="1">
    <location>
        <begin position="62"/>
        <end position="96"/>
    </location>
</feature>
<proteinExistence type="predicted"/>
<organism evidence="2 3">
    <name type="scientific">Striga asiatica</name>
    <name type="common">Asiatic witchweed</name>
    <name type="synonym">Buchnera asiatica</name>
    <dbReference type="NCBI Taxonomy" id="4170"/>
    <lineage>
        <taxon>Eukaryota</taxon>
        <taxon>Viridiplantae</taxon>
        <taxon>Streptophyta</taxon>
        <taxon>Embryophyta</taxon>
        <taxon>Tracheophyta</taxon>
        <taxon>Spermatophyta</taxon>
        <taxon>Magnoliopsida</taxon>
        <taxon>eudicotyledons</taxon>
        <taxon>Gunneridae</taxon>
        <taxon>Pentapetalae</taxon>
        <taxon>asterids</taxon>
        <taxon>lamiids</taxon>
        <taxon>Lamiales</taxon>
        <taxon>Orobanchaceae</taxon>
        <taxon>Buchnereae</taxon>
        <taxon>Striga</taxon>
    </lineage>
</organism>
<comment type="caution">
    <text evidence="2">The sequence shown here is derived from an EMBL/GenBank/DDBJ whole genome shotgun (WGS) entry which is preliminary data.</text>
</comment>
<gene>
    <name evidence="2" type="ORF">STAS_16301</name>
</gene>
<keyword evidence="2" id="KW-0648">Protein biosynthesis</keyword>
<dbReference type="GO" id="GO:0003746">
    <property type="term" value="F:translation elongation factor activity"/>
    <property type="evidence" value="ECO:0007669"/>
    <property type="project" value="UniProtKB-KW"/>
</dbReference>
<evidence type="ECO:0000313" key="2">
    <source>
        <dbReference type="EMBL" id="GER39672.1"/>
    </source>
</evidence>